<name>A0A449GIT3_NOCFR</name>
<dbReference type="RefSeq" id="WP_011211340.1">
    <property type="nucleotide sequence ID" value="NZ_CAACYE020000001.1"/>
</dbReference>
<feature type="compositionally biased region" description="Pro residues" evidence="1">
    <location>
        <begin position="10"/>
        <end position="21"/>
    </location>
</feature>
<accession>A0A449GIT3</accession>
<feature type="region of interest" description="Disordered" evidence="1">
    <location>
        <begin position="1"/>
        <end position="21"/>
    </location>
</feature>
<dbReference type="EMBL" id="CAACYE010000005">
    <property type="protein sequence ID" value="VFA85645.1"/>
    <property type="molecule type" value="Genomic_DNA"/>
</dbReference>
<sequence>MDVIARRPPDGQPWAPPPPRPAMRHIRIVLGTLVLDFQACAEQARDVAAEIARRTRLDLIVTVDDHVSADLPPLPCARLWAQ</sequence>
<gene>
    <name evidence="2" type="ORF">NCTC1935_03485</name>
</gene>
<evidence type="ECO:0000313" key="2">
    <source>
        <dbReference type="EMBL" id="VFA85645.1"/>
    </source>
</evidence>
<dbReference type="AlphaFoldDB" id="A0A449GIT3"/>
<protein>
    <submittedName>
        <fullName evidence="2">Uncharacterized protein</fullName>
    </submittedName>
</protein>
<evidence type="ECO:0000256" key="1">
    <source>
        <dbReference type="SAM" id="MobiDB-lite"/>
    </source>
</evidence>
<organism evidence="2">
    <name type="scientific">Nocardia farcinica</name>
    <dbReference type="NCBI Taxonomy" id="37329"/>
    <lineage>
        <taxon>Bacteria</taxon>
        <taxon>Bacillati</taxon>
        <taxon>Actinomycetota</taxon>
        <taxon>Actinomycetes</taxon>
        <taxon>Mycobacteriales</taxon>
        <taxon>Nocardiaceae</taxon>
        <taxon>Nocardia</taxon>
    </lineage>
</organism>
<proteinExistence type="predicted"/>
<dbReference type="GeneID" id="61135401"/>
<reference evidence="2" key="1">
    <citation type="submission" date="2019-02" db="EMBL/GenBank/DDBJ databases">
        <authorList>
            <consortium name="Pathogen Informatics"/>
        </authorList>
    </citation>
    <scope>NUCLEOTIDE SEQUENCE</scope>
    <source>
        <strain evidence="2">3012STDY6733949</strain>
    </source>
</reference>